<accession>A0ABY3RNT7</accession>
<evidence type="ECO:0000259" key="2">
    <source>
        <dbReference type="Pfam" id="PF08450"/>
    </source>
</evidence>
<evidence type="ECO:0000313" key="4">
    <source>
        <dbReference type="Proteomes" id="UP001199642"/>
    </source>
</evidence>
<protein>
    <submittedName>
        <fullName evidence="3">SMP-30/gluconolactonase/LRE family protein</fullName>
    </submittedName>
</protein>
<dbReference type="InterPro" id="IPR005511">
    <property type="entry name" value="SMP-30"/>
</dbReference>
<dbReference type="RefSeq" id="WP_231819349.1">
    <property type="nucleotide sequence ID" value="NZ_CP082781.1"/>
</dbReference>
<evidence type="ECO:0000313" key="3">
    <source>
        <dbReference type="EMBL" id="UGS25499.1"/>
    </source>
</evidence>
<comment type="similarity">
    <text evidence="1">Belongs to the SMP-30/CGR1 family.</text>
</comment>
<reference evidence="3 4" key="1">
    <citation type="submission" date="2023-01" db="EMBL/GenBank/DDBJ databases">
        <title>Characterization of estradiol degrading bacteria Microbacterium sp. MZT7 and reveal degrading genes through genome analysis.</title>
        <authorList>
            <person name="Hao P."/>
            <person name="Gao Y."/>
        </authorList>
    </citation>
    <scope>NUCLEOTIDE SEQUENCE [LARGE SCALE GENOMIC DNA]</scope>
    <source>
        <strain evidence="3 4">MZT7</strain>
    </source>
</reference>
<feature type="domain" description="SMP-30/Gluconolactonase/LRE-like region" evidence="2">
    <location>
        <begin position="14"/>
        <end position="253"/>
    </location>
</feature>
<dbReference type="PANTHER" id="PTHR10907">
    <property type="entry name" value="REGUCALCIN"/>
    <property type="match status" value="1"/>
</dbReference>
<keyword evidence="4" id="KW-1185">Reference proteome</keyword>
<proteinExistence type="inferred from homology"/>
<name>A0ABY3RNT7_9MICO</name>
<dbReference type="InterPro" id="IPR013658">
    <property type="entry name" value="SGL"/>
</dbReference>
<organism evidence="3 4">
    <name type="scientific">Microbacterium resistens</name>
    <dbReference type="NCBI Taxonomy" id="156977"/>
    <lineage>
        <taxon>Bacteria</taxon>
        <taxon>Bacillati</taxon>
        <taxon>Actinomycetota</taxon>
        <taxon>Actinomycetes</taxon>
        <taxon>Micrococcales</taxon>
        <taxon>Microbacteriaceae</taxon>
        <taxon>Microbacterium</taxon>
    </lineage>
</organism>
<dbReference type="SUPFAM" id="SSF63829">
    <property type="entry name" value="Calcium-dependent phosphotriesterase"/>
    <property type="match status" value="1"/>
</dbReference>
<dbReference type="PRINTS" id="PR01790">
    <property type="entry name" value="SMP30FAMILY"/>
</dbReference>
<dbReference type="Proteomes" id="UP001199642">
    <property type="component" value="Chromosome"/>
</dbReference>
<dbReference type="EMBL" id="CP082781">
    <property type="protein sequence ID" value="UGS25499.1"/>
    <property type="molecule type" value="Genomic_DNA"/>
</dbReference>
<dbReference type="Pfam" id="PF08450">
    <property type="entry name" value="SGL"/>
    <property type="match status" value="1"/>
</dbReference>
<dbReference type="Gene3D" id="2.120.10.30">
    <property type="entry name" value="TolB, C-terminal domain"/>
    <property type="match status" value="1"/>
</dbReference>
<gene>
    <name evidence="3" type="ORF">K8F61_12515</name>
</gene>
<dbReference type="InterPro" id="IPR011042">
    <property type="entry name" value="6-blade_b-propeller_TolB-like"/>
</dbReference>
<evidence type="ECO:0000256" key="1">
    <source>
        <dbReference type="ARBA" id="ARBA00008853"/>
    </source>
</evidence>
<sequence>MTPENVTGPVARHAEAPVWWAGWGGLRWVDGDAGDLLTLTDRGVRRQHVDDRYLAFARPRRSGGFAAVGAQDLYLADDPDGPAHPVLRLLDGTGTRMNDGCCDPRGRLLAGSMATDDASGTGVLRRIDPAPDGATATTLLRGITCSNGVGFAPDARRAYYVDTATRRIDVLDVHDGELGGRRTFAAFPEDAGFPDGLTVAADGSVWVAGWGGGAVLGFDTDGALQERIVLPVPQVSACTFGDDDLGTLYVTTSAQGLDPDHGTAAGSVFAVRPGVRGLPVTPYAG</sequence>
<dbReference type="PANTHER" id="PTHR10907:SF47">
    <property type="entry name" value="REGUCALCIN"/>
    <property type="match status" value="1"/>
</dbReference>